<accession>G0W5G2</accession>
<feature type="compositionally biased region" description="Basic residues" evidence="1">
    <location>
        <begin position="7"/>
        <end position="26"/>
    </location>
</feature>
<dbReference type="OrthoDB" id="4063321at2759"/>
<evidence type="ECO:0008006" key="4">
    <source>
        <dbReference type="Google" id="ProtNLM"/>
    </source>
</evidence>
<dbReference type="KEGG" id="ndi:NDAI_0A00160"/>
<dbReference type="Proteomes" id="UP000000689">
    <property type="component" value="Chromosome 1"/>
</dbReference>
<evidence type="ECO:0000313" key="3">
    <source>
        <dbReference type="Proteomes" id="UP000000689"/>
    </source>
</evidence>
<protein>
    <recommendedName>
        <fullName evidence="4">Antisense of depressing factor protein 1</fullName>
    </recommendedName>
</protein>
<feature type="compositionally biased region" description="Polar residues" evidence="1">
    <location>
        <begin position="53"/>
        <end position="69"/>
    </location>
</feature>
<feature type="region of interest" description="Disordered" evidence="1">
    <location>
        <begin position="1"/>
        <end position="41"/>
    </location>
</feature>
<evidence type="ECO:0000256" key="1">
    <source>
        <dbReference type="SAM" id="MobiDB-lite"/>
    </source>
</evidence>
<proteinExistence type="predicted"/>
<dbReference type="GeneID" id="11494257"/>
<evidence type="ECO:0000313" key="2">
    <source>
        <dbReference type="EMBL" id="CCD22176.1"/>
    </source>
</evidence>
<organism evidence="2 3">
    <name type="scientific">Naumovozyma dairenensis (strain ATCC 10597 / BCRC 20456 / CBS 421 / NBRC 0211 / NRRL Y-12639)</name>
    <name type="common">Saccharomyces dairenensis</name>
    <dbReference type="NCBI Taxonomy" id="1071378"/>
    <lineage>
        <taxon>Eukaryota</taxon>
        <taxon>Fungi</taxon>
        <taxon>Dikarya</taxon>
        <taxon>Ascomycota</taxon>
        <taxon>Saccharomycotina</taxon>
        <taxon>Saccharomycetes</taxon>
        <taxon>Saccharomycetales</taxon>
        <taxon>Saccharomycetaceae</taxon>
        <taxon>Naumovozyma</taxon>
    </lineage>
</organism>
<reference evidence="2 3" key="1">
    <citation type="journal article" date="2011" name="Proc. Natl. Acad. Sci. U.S.A.">
        <title>Evolutionary erosion of yeast sex chromosomes by mating-type switching accidents.</title>
        <authorList>
            <person name="Gordon J.L."/>
            <person name="Armisen D."/>
            <person name="Proux-Wera E."/>
            <person name="Oheigeartaigh S.S."/>
            <person name="Byrne K.P."/>
            <person name="Wolfe K.H."/>
        </authorList>
    </citation>
    <scope>NUCLEOTIDE SEQUENCE [LARGE SCALE GENOMIC DNA]</scope>
    <source>
        <strain evidence="3">ATCC 10597 / BCRC 20456 / CBS 421 / NBRC 0211 / NRRL Y-12639</strain>
    </source>
</reference>
<feature type="compositionally biased region" description="Basic and acidic residues" evidence="1">
    <location>
        <begin position="86"/>
        <end position="102"/>
    </location>
</feature>
<dbReference type="EMBL" id="HE580267">
    <property type="protein sequence ID" value="CCD22176.1"/>
    <property type="molecule type" value="Genomic_DNA"/>
</dbReference>
<keyword evidence="3" id="KW-1185">Reference proteome</keyword>
<sequence length="123" mass="14284">MAARSNSLHRRRLPTGRKIRKPKNHTNKNNVIKQSDRKKNKIKVAMFNKESSLHMNVSELNSQSMSPIKQKQDSLRKGSSLSAHDLLNDQKKDIEANNRIQTEKKQVNDDMLRQIEMISGFKF</sequence>
<dbReference type="RefSeq" id="XP_003667419.1">
    <property type="nucleotide sequence ID" value="XM_003667371.1"/>
</dbReference>
<feature type="region of interest" description="Disordered" evidence="1">
    <location>
        <begin position="53"/>
        <end position="102"/>
    </location>
</feature>
<name>G0W5G2_NAUDC</name>
<dbReference type="HOGENOM" id="CLU_165604_1_0_1"/>
<dbReference type="AlphaFoldDB" id="G0W5G2"/>
<dbReference type="OMA" id="MGKCSMK"/>
<gene>
    <name evidence="2" type="primary">NDAI0A00160</name>
    <name evidence="2" type="ordered locus">NDAI_0A00160</name>
</gene>